<protein>
    <submittedName>
        <fullName evidence="1">Uncharacterized protein</fullName>
    </submittedName>
</protein>
<comment type="caution">
    <text evidence="1">The sequence shown here is derived from an EMBL/GenBank/DDBJ whole genome shotgun (WGS) entry which is preliminary data.</text>
</comment>
<proteinExistence type="predicted"/>
<dbReference type="EMBL" id="JANPWB010000013">
    <property type="protein sequence ID" value="KAJ1108456.1"/>
    <property type="molecule type" value="Genomic_DNA"/>
</dbReference>
<name>A0AAV7MXK3_PLEWA</name>
<evidence type="ECO:0000313" key="1">
    <source>
        <dbReference type="EMBL" id="KAJ1108456.1"/>
    </source>
</evidence>
<organism evidence="1 2">
    <name type="scientific">Pleurodeles waltl</name>
    <name type="common">Iberian ribbed newt</name>
    <dbReference type="NCBI Taxonomy" id="8319"/>
    <lineage>
        <taxon>Eukaryota</taxon>
        <taxon>Metazoa</taxon>
        <taxon>Chordata</taxon>
        <taxon>Craniata</taxon>
        <taxon>Vertebrata</taxon>
        <taxon>Euteleostomi</taxon>
        <taxon>Amphibia</taxon>
        <taxon>Batrachia</taxon>
        <taxon>Caudata</taxon>
        <taxon>Salamandroidea</taxon>
        <taxon>Salamandridae</taxon>
        <taxon>Pleurodelinae</taxon>
        <taxon>Pleurodeles</taxon>
    </lineage>
</organism>
<reference evidence="1" key="1">
    <citation type="journal article" date="2022" name="bioRxiv">
        <title>Sequencing and chromosome-scale assembly of the giantPleurodeles waltlgenome.</title>
        <authorList>
            <person name="Brown T."/>
            <person name="Elewa A."/>
            <person name="Iarovenko S."/>
            <person name="Subramanian E."/>
            <person name="Araus A.J."/>
            <person name="Petzold A."/>
            <person name="Susuki M."/>
            <person name="Suzuki K.-i.T."/>
            <person name="Hayashi T."/>
            <person name="Toyoda A."/>
            <person name="Oliveira C."/>
            <person name="Osipova E."/>
            <person name="Leigh N.D."/>
            <person name="Simon A."/>
            <person name="Yun M.H."/>
        </authorList>
    </citation>
    <scope>NUCLEOTIDE SEQUENCE</scope>
    <source>
        <strain evidence="1">20211129_DDA</strain>
        <tissue evidence="1">Liver</tissue>
    </source>
</reference>
<dbReference type="Proteomes" id="UP001066276">
    <property type="component" value="Chromosome 9"/>
</dbReference>
<evidence type="ECO:0000313" key="2">
    <source>
        <dbReference type="Proteomes" id="UP001066276"/>
    </source>
</evidence>
<dbReference type="AlphaFoldDB" id="A0AAV7MXK3"/>
<keyword evidence="2" id="KW-1185">Reference proteome</keyword>
<accession>A0AAV7MXK3</accession>
<sequence length="84" mass="9518">MPRPPSFPNRSPAMSVFRTSVRRYMSLPRRLELASLFMCSTANALKFSAILFQRVGEVARNTDAGKKIKGATRWSRSWGRREAG</sequence>
<gene>
    <name evidence="1" type="ORF">NDU88_005832</name>
</gene>